<comment type="subunit">
    <text evidence="5">Component of the PI(3,5)P2 regulatory complex at least composed of ATG18, SAC/FIG4, FAB1 and VAC14.</text>
</comment>
<dbReference type="GO" id="GO:0005774">
    <property type="term" value="C:vacuolar membrane"/>
    <property type="evidence" value="ECO:0007669"/>
    <property type="project" value="UniProtKB-SubCell"/>
</dbReference>
<dbReference type="Proteomes" id="UP000324705">
    <property type="component" value="Chromosome 4B"/>
</dbReference>
<organism evidence="8 9">
    <name type="scientific">Triticum turgidum subsp. durum</name>
    <name type="common">Durum wheat</name>
    <name type="synonym">Triticum durum</name>
    <dbReference type="NCBI Taxonomy" id="4567"/>
    <lineage>
        <taxon>Eukaryota</taxon>
        <taxon>Viridiplantae</taxon>
        <taxon>Streptophyta</taxon>
        <taxon>Embryophyta</taxon>
        <taxon>Tracheophyta</taxon>
        <taxon>Spermatophyta</taxon>
        <taxon>Magnoliopsida</taxon>
        <taxon>Liliopsida</taxon>
        <taxon>Poales</taxon>
        <taxon>Poaceae</taxon>
        <taxon>BOP clade</taxon>
        <taxon>Pooideae</taxon>
        <taxon>Triticodae</taxon>
        <taxon>Triticeae</taxon>
        <taxon>Triticinae</taxon>
        <taxon>Triticum</taxon>
    </lineage>
</organism>
<evidence type="ECO:0000313" key="9">
    <source>
        <dbReference type="Proteomes" id="UP000324705"/>
    </source>
</evidence>
<dbReference type="PROSITE" id="PS50275">
    <property type="entry name" value="SAC"/>
    <property type="match status" value="1"/>
</dbReference>
<proteinExistence type="predicted"/>
<keyword evidence="3" id="KW-0472">Membrane</keyword>
<dbReference type="GO" id="GO:0046856">
    <property type="term" value="P:phosphatidylinositol dephosphorylation"/>
    <property type="evidence" value="ECO:0007669"/>
    <property type="project" value="InterPro"/>
</dbReference>
<dbReference type="PANTHER" id="PTHR45738">
    <property type="entry name" value="POLYPHOSPHOINOSITIDE PHOSPHATASE"/>
    <property type="match status" value="1"/>
</dbReference>
<dbReference type="PANTHER" id="PTHR45738:SF3">
    <property type="entry name" value="OS03G0182400 PROTEIN"/>
    <property type="match status" value="1"/>
</dbReference>
<dbReference type="InterPro" id="IPR043573">
    <property type="entry name" value="Fig4-like"/>
</dbReference>
<gene>
    <name evidence="8" type="ORF">TRITD_4Bv1G173420</name>
</gene>
<dbReference type="EMBL" id="LT934118">
    <property type="protein sequence ID" value="VAI09602.1"/>
    <property type="molecule type" value="Genomic_DNA"/>
</dbReference>
<dbReference type="InterPro" id="IPR002013">
    <property type="entry name" value="SAC_dom"/>
</dbReference>
<feature type="region of interest" description="Disordered" evidence="6">
    <location>
        <begin position="322"/>
        <end position="350"/>
    </location>
</feature>
<keyword evidence="2" id="KW-0378">Hydrolase</keyword>
<sequence length="370" mass="41678">MVPLLLQKGVLRTNCIDCLDRTNVAQFAYGLAALGRQLHVLKLTEEPKIDLHDPLADDLMDFYERMGDTLAIQYGGSAAHNKIFCEQRGQWKAATQSQEFLRTLQRYYNNAYTDPEKQDAINVFLGHFQPQQGKPPLWKLDSDQHYNIGRQGTLSEETGRFIKRSLSDGNILCENSAPVSDRNVGENNTASELLPVQQLDDIREPTDSAPEIYMCETNPCPRCVSPCSIFFIFCGELQLVHECNTTNFIFVMFSTKYSTMPGRHSISQERQSYLKRLGYPELHSSNFLDLDLLSSSGNSCDEEAFERSSIIHSPLDGISVGSTTTYSEPGHNDEGRDDTDLSRSSSQLSDSRDYSDRFAQWVANGGMLCY</sequence>
<feature type="domain" description="SAC" evidence="7">
    <location>
        <begin position="1"/>
        <end position="76"/>
    </location>
</feature>
<dbReference type="AlphaFoldDB" id="A0A9R0T9B7"/>
<dbReference type="Gramene" id="TRITD4Bv1G173420.25">
    <property type="protein sequence ID" value="TRITD4Bv1G173420.25"/>
    <property type="gene ID" value="TRITD4Bv1G173420"/>
</dbReference>
<comment type="subcellular location">
    <subcellularLocation>
        <location evidence="1">Vacuole membrane</location>
        <topology evidence="1">Peripheral membrane protein</topology>
    </subcellularLocation>
</comment>
<evidence type="ECO:0000313" key="8">
    <source>
        <dbReference type="EMBL" id="VAI09602.1"/>
    </source>
</evidence>
<dbReference type="GO" id="GO:0043813">
    <property type="term" value="F:phosphatidylinositol-3,5-bisphosphate 5-phosphatase activity"/>
    <property type="evidence" value="ECO:0007669"/>
    <property type="project" value="InterPro"/>
</dbReference>
<comment type="catalytic activity">
    <reaction evidence="4">
        <text>a 1,2-diacyl-sn-glycero-3-phospho-(1D-myo-inositol-3,5-bisphosphate) + H2O = a 1,2-diacyl-sn-glycero-3-phospho-(1D-myo-inositol-3-phosphate) + phosphate</text>
        <dbReference type="Rhea" id="RHEA:32955"/>
        <dbReference type="ChEBI" id="CHEBI:15377"/>
        <dbReference type="ChEBI" id="CHEBI:43474"/>
        <dbReference type="ChEBI" id="CHEBI:57923"/>
        <dbReference type="ChEBI" id="CHEBI:58088"/>
    </reaction>
</comment>
<evidence type="ECO:0000256" key="2">
    <source>
        <dbReference type="ARBA" id="ARBA00022801"/>
    </source>
</evidence>
<evidence type="ECO:0000256" key="1">
    <source>
        <dbReference type="ARBA" id="ARBA00004148"/>
    </source>
</evidence>
<evidence type="ECO:0000256" key="5">
    <source>
        <dbReference type="ARBA" id="ARBA00023464"/>
    </source>
</evidence>
<evidence type="ECO:0000256" key="4">
    <source>
        <dbReference type="ARBA" id="ARBA00023337"/>
    </source>
</evidence>
<protein>
    <recommendedName>
        <fullName evidence="7">SAC domain-containing protein</fullName>
    </recommendedName>
</protein>
<keyword evidence="9" id="KW-1185">Reference proteome</keyword>
<evidence type="ECO:0000259" key="7">
    <source>
        <dbReference type="PROSITE" id="PS50275"/>
    </source>
</evidence>
<evidence type="ECO:0000256" key="3">
    <source>
        <dbReference type="ARBA" id="ARBA00023136"/>
    </source>
</evidence>
<name>A0A9R0T9B7_TRITD</name>
<reference evidence="8 9" key="1">
    <citation type="submission" date="2017-09" db="EMBL/GenBank/DDBJ databases">
        <authorList>
            <consortium name="International Durum Wheat Genome Sequencing Consortium (IDWGSC)"/>
            <person name="Milanesi L."/>
        </authorList>
    </citation>
    <scope>NUCLEOTIDE SEQUENCE [LARGE SCALE GENOMIC DNA]</scope>
    <source>
        <strain evidence="9">cv. Svevo</strain>
    </source>
</reference>
<accession>A0A9R0T9B7</accession>
<evidence type="ECO:0000256" key="6">
    <source>
        <dbReference type="SAM" id="MobiDB-lite"/>
    </source>
</evidence>
<feature type="compositionally biased region" description="Basic and acidic residues" evidence="6">
    <location>
        <begin position="330"/>
        <end position="341"/>
    </location>
</feature>